<keyword evidence="5" id="KW-0472">Membrane</keyword>
<comment type="caution">
    <text evidence="9">The sequence shown here is derived from an EMBL/GenBank/DDBJ whole genome shotgun (WGS) entry which is preliminary data.</text>
</comment>
<feature type="region of interest" description="Disordered" evidence="4">
    <location>
        <begin position="765"/>
        <end position="800"/>
    </location>
</feature>
<dbReference type="Pfam" id="PF17210">
    <property type="entry name" value="SdrD_B"/>
    <property type="match status" value="1"/>
</dbReference>
<accession>A0A1G2CLV1</accession>
<dbReference type="STRING" id="1798653.A3G64_01255"/>
<evidence type="ECO:0000259" key="7">
    <source>
        <dbReference type="Pfam" id="PF13290"/>
    </source>
</evidence>
<keyword evidence="5" id="KW-1133">Transmembrane helix</keyword>
<evidence type="ECO:0000256" key="6">
    <source>
        <dbReference type="SAM" id="SignalP"/>
    </source>
</evidence>
<dbReference type="Pfam" id="PF00353">
    <property type="entry name" value="HemolysinCabind"/>
    <property type="match status" value="6"/>
</dbReference>
<dbReference type="GO" id="GO:0005576">
    <property type="term" value="C:extracellular region"/>
    <property type="evidence" value="ECO:0007669"/>
    <property type="project" value="UniProtKB-SubCell"/>
</dbReference>
<evidence type="ECO:0000256" key="2">
    <source>
        <dbReference type="ARBA" id="ARBA00022525"/>
    </source>
</evidence>
<dbReference type="Pfam" id="PF13290">
    <property type="entry name" value="CHB_HEX_C_1"/>
    <property type="match status" value="1"/>
</dbReference>
<keyword evidence="5" id="KW-0812">Transmembrane</keyword>
<dbReference type="PROSITE" id="PS00330">
    <property type="entry name" value="HEMOLYSIN_CALCIUM"/>
    <property type="match status" value="2"/>
</dbReference>
<sequence>MVQKARAHFGVLVLVSLLAGASFSVPAFALASGLPNECPTLEEYNIIEGTSDADTIEGTAGNDFIDAKGGDDVINGNGGGDCILGGGGDDTITTGDGNDVIFGGSGNDTINAGEGNNIIFGEGGSDTIWTGSGDDEIYGGGDGDTISAGEGRNVIQGDGGDDVITAGSGNDDIRGGGGKDTIDAGDGDNVVRGDGDGDIITTGSGNDEIYGGGGDDTINAGEGNNTIHGDGGEDIITGGPGNDVIDSGGGVDTIDAGDGDDVITSGGGEDAVTDGLGCDVIDGAPAVCGYVWSDTDADGTRDEAEAFVGWDITLFDDIGEVVSSLLSDANGFFEFNALQSGDYLLCAKRPEGGSWLQTFPAENEECGEGYFASGYMLTLDEGDALTDSNFGNHEAAAPAASPAAGEYTMPQGVALSAASIALTILYTTDGTDPACAPEGGEGGGEVGSIYESPIPLIATKTIKAVTCYEDGVVSPIGEYLYTIEKIELGSEQISDLVAKNIFVPTAAATSTPVVIQVVQKVVLSVSGTNGTSTVALPKDVVISRADGENLDATLLTAAETATSSLSNLGSGTVFEGALQWGMATTTLEFSAPITLSIYVGEALDGQTLDIMRSPDGTSGWTSDGIVSPATCTVANGTCAFQAVKASVYAAARPPVVSSGGGGGGGGFTDTTPPGSPAVSLVIAKETATSGAATLALSAEDAYEMIVADNADFGGAAWERYNKEKPWVFAPESGTTTVYVKFRDVSNNETETVSAIWSEELAAEAVSPDEVATSTPIAEEEPAPSAALEGSSGAVGAANQTESAAQPEGVLGIAPRYVALRYDVVPAPPAPPLLAALDGVFGTSALNFSLVMLSSLFGAAFYGAYDLIRARFF</sequence>
<evidence type="ECO:0000256" key="5">
    <source>
        <dbReference type="SAM" id="Phobius"/>
    </source>
</evidence>
<organism evidence="9 10">
    <name type="scientific">Candidatus Liptonbacteria bacterium RIFCSPLOWO2_12_FULL_60_15</name>
    <dbReference type="NCBI Taxonomy" id="1798653"/>
    <lineage>
        <taxon>Bacteria</taxon>
        <taxon>Candidatus Liptoniibacteriota</taxon>
    </lineage>
</organism>
<dbReference type="SUPFAM" id="SSF51120">
    <property type="entry name" value="beta-Roll"/>
    <property type="match status" value="1"/>
</dbReference>
<dbReference type="GO" id="GO:0005509">
    <property type="term" value="F:calcium ion binding"/>
    <property type="evidence" value="ECO:0007669"/>
    <property type="project" value="InterPro"/>
</dbReference>
<feature type="compositionally biased region" description="Low complexity" evidence="4">
    <location>
        <begin position="771"/>
        <end position="793"/>
    </location>
</feature>
<evidence type="ECO:0000313" key="9">
    <source>
        <dbReference type="EMBL" id="OGZ02376.1"/>
    </source>
</evidence>
<reference evidence="9 10" key="1">
    <citation type="journal article" date="2016" name="Nat. Commun.">
        <title>Thousands of microbial genomes shed light on interconnected biogeochemical processes in an aquifer system.</title>
        <authorList>
            <person name="Anantharaman K."/>
            <person name="Brown C.T."/>
            <person name="Hug L.A."/>
            <person name="Sharon I."/>
            <person name="Castelle C.J."/>
            <person name="Probst A.J."/>
            <person name="Thomas B.C."/>
            <person name="Singh A."/>
            <person name="Wilkins M.J."/>
            <person name="Karaoz U."/>
            <person name="Brodie E.L."/>
            <person name="Williams K.H."/>
            <person name="Hubbard S.S."/>
            <person name="Banfield J.F."/>
        </authorList>
    </citation>
    <scope>NUCLEOTIDE SEQUENCE [LARGE SCALE GENOMIC DNA]</scope>
</reference>
<dbReference type="Proteomes" id="UP000179281">
    <property type="component" value="Unassembled WGS sequence"/>
</dbReference>
<feature type="region of interest" description="Disordered" evidence="4">
    <location>
        <begin position="167"/>
        <end position="191"/>
    </location>
</feature>
<dbReference type="PRINTS" id="PR00313">
    <property type="entry name" value="CABNDNGRPT"/>
</dbReference>
<gene>
    <name evidence="9" type="ORF">A3G64_01255</name>
</gene>
<comment type="subcellular location">
    <subcellularLocation>
        <location evidence="1">Secreted</location>
    </subcellularLocation>
</comment>
<dbReference type="EMBL" id="MHLD01000022">
    <property type="protein sequence ID" value="OGZ02376.1"/>
    <property type="molecule type" value="Genomic_DNA"/>
</dbReference>
<evidence type="ECO:0000313" key="10">
    <source>
        <dbReference type="Proteomes" id="UP000179281"/>
    </source>
</evidence>
<keyword evidence="3 6" id="KW-0732">Signal</keyword>
<evidence type="ECO:0000259" key="8">
    <source>
        <dbReference type="Pfam" id="PF17210"/>
    </source>
</evidence>
<dbReference type="InterPro" id="IPR018511">
    <property type="entry name" value="Hemolysin-typ_Ca-bd_CS"/>
</dbReference>
<feature type="domain" description="GH29D-like beta-sandwich" evidence="7">
    <location>
        <begin position="402"/>
        <end position="474"/>
    </location>
</feature>
<dbReference type="PANTHER" id="PTHR38340:SF1">
    <property type="entry name" value="S-LAYER PROTEIN"/>
    <property type="match status" value="1"/>
</dbReference>
<protein>
    <submittedName>
        <fullName evidence="9">Uncharacterized protein</fullName>
    </submittedName>
</protein>
<keyword evidence="2" id="KW-0964">Secreted</keyword>
<dbReference type="InterPro" id="IPR011049">
    <property type="entry name" value="Serralysin-like_metalloprot_C"/>
</dbReference>
<dbReference type="Gene3D" id="2.60.40.10">
    <property type="entry name" value="Immunoglobulins"/>
    <property type="match status" value="1"/>
</dbReference>
<dbReference type="InterPro" id="IPR001343">
    <property type="entry name" value="Hemolysn_Ca-bd"/>
</dbReference>
<dbReference type="SUPFAM" id="SSF117074">
    <property type="entry name" value="Hypothetical protein PA1324"/>
    <property type="match status" value="1"/>
</dbReference>
<evidence type="ECO:0000256" key="3">
    <source>
        <dbReference type="ARBA" id="ARBA00022729"/>
    </source>
</evidence>
<dbReference type="Gene3D" id="2.150.10.10">
    <property type="entry name" value="Serralysin-like metalloprotease, C-terminal"/>
    <property type="match status" value="3"/>
</dbReference>
<dbReference type="PANTHER" id="PTHR38340">
    <property type="entry name" value="S-LAYER PROTEIN"/>
    <property type="match status" value="1"/>
</dbReference>
<dbReference type="InterPro" id="IPR050557">
    <property type="entry name" value="RTX_toxin/Mannuronan_C5-epim"/>
</dbReference>
<feature type="domain" description="SD-repeat containing protein B" evidence="8">
    <location>
        <begin position="289"/>
        <end position="353"/>
    </location>
</feature>
<dbReference type="InterPro" id="IPR013783">
    <property type="entry name" value="Ig-like_fold"/>
</dbReference>
<proteinExistence type="predicted"/>
<dbReference type="InterPro" id="IPR033764">
    <property type="entry name" value="Sdr_B"/>
</dbReference>
<evidence type="ECO:0000256" key="4">
    <source>
        <dbReference type="SAM" id="MobiDB-lite"/>
    </source>
</evidence>
<name>A0A1G2CLV1_9BACT</name>
<feature type="transmembrane region" description="Helical" evidence="5">
    <location>
        <begin position="844"/>
        <end position="864"/>
    </location>
</feature>
<dbReference type="InterPro" id="IPR059177">
    <property type="entry name" value="GH29D-like_dom"/>
</dbReference>
<feature type="signal peptide" evidence="6">
    <location>
        <begin position="1"/>
        <end position="29"/>
    </location>
</feature>
<dbReference type="AlphaFoldDB" id="A0A1G2CLV1"/>
<feature type="chain" id="PRO_5009582353" evidence="6">
    <location>
        <begin position="30"/>
        <end position="872"/>
    </location>
</feature>
<evidence type="ECO:0000256" key="1">
    <source>
        <dbReference type="ARBA" id="ARBA00004613"/>
    </source>
</evidence>